<dbReference type="AlphaFoldDB" id="J9ERR7"/>
<accession>J9ERR7</accession>
<evidence type="ECO:0000313" key="2">
    <source>
        <dbReference type="Proteomes" id="UP000004810"/>
    </source>
</evidence>
<dbReference type="EMBL" id="ADBV01001416">
    <property type="protein sequence ID" value="EJW84883.1"/>
    <property type="molecule type" value="Genomic_DNA"/>
</dbReference>
<dbReference type="Proteomes" id="UP000004810">
    <property type="component" value="Unassembled WGS sequence"/>
</dbReference>
<reference evidence="2" key="1">
    <citation type="submission" date="2012-08" db="EMBL/GenBank/DDBJ databases">
        <title>The Genome Sequence of Wuchereria bancrofti.</title>
        <authorList>
            <person name="Nutman T.B."/>
            <person name="Fink D.L."/>
            <person name="Russ C."/>
            <person name="Young S."/>
            <person name="Zeng Q."/>
            <person name="Koehrsen M."/>
            <person name="Alvarado L."/>
            <person name="Berlin A."/>
            <person name="Chapman S.B."/>
            <person name="Chen Z."/>
            <person name="Freedman E."/>
            <person name="Gellesch M."/>
            <person name="Goldberg J."/>
            <person name="Griggs A."/>
            <person name="Gujja S."/>
            <person name="Heilman E.R."/>
            <person name="Heiman D."/>
            <person name="Hepburn T."/>
            <person name="Howarth C."/>
            <person name="Jen D."/>
            <person name="Larson L."/>
            <person name="Lewis B."/>
            <person name="Mehta T."/>
            <person name="Park D."/>
            <person name="Pearson M."/>
            <person name="Roberts A."/>
            <person name="Saif S."/>
            <person name="Shea T."/>
            <person name="Shenoy N."/>
            <person name="Sisk P."/>
            <person name="Stolte C."/>
            <person name="Sykes S."/>
            <person name="Walk T."/>
            <person name="White J."/>
            <person name="Yandava C."/>
            <person name="Haas B."/>
            <person name="Henn M.R."/>
            <person name="Nusbaum C."/>
            <person name="Birren B."/>
        </authorList>
    </citation>
    <scope>NUCLEOTIDE SEQUENCE [LARGE SCALE GENOMIC DNA]</scope>
    <source>
        <strain evidence="2">NA</strain>
    </source>
</reference>
<comment type="caution">
    <text evidence="1">The sequence shown here is derived from an EMBL/GenBank/DDBJ whole genome shotgun (WGS) entry which is preliminary data.</text>
</comment>
<name>J9ERR7_WUCBA</name>
<organism evidence="1 2">
    <name type="scientific">Wuchereria bancrofti</name>
    <dbReference type="NCBI Taxonomy" id="6293"/>
    <lineage>
        <taxon>Eukaryota</taxon>
        <taxon>Metazoa</taxon>
        <taxon>Ecdysozoa</taxon>
        <taxon>Nematoda</taxon>
        <taxon>Chromadorea</taxon>
        <taxon>Rhabditida</taxon>
        <taxon>Spirurina</taxon>
        <taxon>Spiruromorpha</taxon>
        <taxon>Filarioidea</taxon>
        <taxon>Onchocercidae</taxon>
        <taxon>Wuchereria</taxon>
    </lineage>
</organism>
<proteinExistence type="predicted"/>
<gene>
    <name evidence="1" type="ORF">WUBG_04206</name>
</gene>
<evidence type="ECO:0000313" key="1">
    <source>
        <dbReference type="EMBL" id="EJW84883.1"/>
    </source>
</evidence>
<sequence length="100" mass="11789">MMVMRRQVEDVQWVVRMQGTRAMLLMHISLCTAQKDMGNQFCEYTYKSATIEQFRFSNPHPSKILEAAMNAHVRLLRKMNKSCHLYQDHAKPKMEGIMLK</sequence>
<protein>
    <submittedName>
        <fullName evidence="1">Uncharacterized protein</fullName>
    </submittedName>
</protein>